<dbReference type="AlphaFoldDB" id="G0U060"/>
<dbReference type="EMBL" id="HE573024">
    <property type="protein sequence ID" value="CCC49457.1"/>
    <property type="molecule type" value="Genomic_DNA"/>
</dbReference>
<protein>
    <submittedName>
        <fullName evidence="3">Uncharacterized protein</fullName>
    </submittedName>
</protein>
<dbReference type="InterPro" id="IPR011990">
    <property type="entry name" value="TPR-like_helical_dom_sf"/>
</dbReference>
<evidence type="ECO:0000256" key="1">
    <source>
        <dbReference type="ARBA" id="ARBA00038101"/>
    </source>
</evidence>
<accession>G0U060</accession>
<sequence length="824" mass="90773">MSHQSSSFFLNHCWQQCSLVALLSVSLCLLSVPILTVGEDVVGDGYRVNGEVDNVPGHAVSPVPRGVGANLAVEHDVSEGTAKNTSVLSSKISLASRRASRRELAEIYRRAIHALHESNNLTDALLWIREGAAQGHSRLHWLLGVLHATGIGVPRSDAHAILHYTFAALDGVPEAHMALGARYRDGKGIPRNCEAAVAHYREVADAVAMTYDGLSNPSSASQMYDQNTESGSWWYSSRRENSLHVMMYRADSGATDAIIALGYAYFKGRHGVQRDWHRARQYFLEAMEKGDVAAYGALGQLYAAGDAMAQPAIKRDFVAAASYFEKGSMKKDGTSLNGMGYLHAVGYYEKGKPRNATAHVQPDFTTAVNYFSEAINRGNVEAMYNLGVLMMHGKGVPQDPAGAVQLFEAAALRGSVLSLWQLARHEHMRGKCQRALLLYTHVVSFGSMFEHPSRSSSFPSVVEGSVSFTSDGSDSLAQLLETLAFAEAGHVASRLKALEMLDGFSLIEEAEDELLSGVFAKSGKPPERVDETGTGVLRLHWYHDSLDGSDMKRMHTLLSSVETKAHGVSATRNVGMLLSQREALHMLRLQLLKMSAHSGDSDAELRIGDFYYNGESHLIGVKMSHALMHYEIAAKRYNIHALFKVGYMYQLGLGVSPDDRGPVTVKDAIYRIITHAAVDGDDGHAELSGVHATSKLSAMEMRLSMAKRFYDMILEIDKGNSVYAVRLALMSLNLQWWWLYFSHQLYGFSKALRLSMPNARVSHAVRVDNVVKKVREDVIEKVAEAEDAVEEDIADIGRWKWDDYVLLCNTIMLFAALLLRHHGA</sequence>
<organism evidence="3">
    <name type="scientific">Trypanosoma vivax (strain Y486)</name>
    <dbReference type="NCBI Taxonomy" id="1055687"/>
    <lineage>
        <taxon>Eukaryota</taxon>
        <taxon>Discoba</taxon>
        <taxon>Euglenozoa</taxon>
        <taxon>Kinetoplastea</taxon>
        <taxon>Metakinetoplastina</taxon>
        <taxon>Trypanosomatida</taxon>
        <taxon>Trypanosomatidae</taxon>
        <taxon>Trypanosoma</taxon>
        <taxon>Duttonella</taxon>
    </lineage>
</organism>
<comment type="similarity">
    <text evidence="1">Belongs to the sel-1 family.</text>
</comment>
<dbReference type="SUPFAM" id="SSF81901">
    <property type="entry name" value="HCP-like"/>
    <property type="match status" value="4"/>
</dbReference>
<dbReference type="GO" id="GO:0036503">
    <property type="term" value="P:ERAD pathway"/>
    <property type="evidence" value="ECO:0007669"/>
    <property type="project" value="TreeGrafter"/>
</dbReference>
<feature type="signal peptide" evidence="2">
    <location>
        <begin position="1"/>
        <end position="38"/>
    </location>
</feature>
<keyword evidence="2" id="KW-0732">Signal</keyword>
<evidence type="ECO:0000313" key="3">
    <source>
        <dbReference type="EMBL" id="CCC49457.1"/>
    </source>
</evidence>
<dbReference type="GO" id="GO:0005789">
    <property type="term" value="C:endoplasmic reticulum membrane"/>
    <property type="evidence" value="ECO:0007669"/>
    <property type="project" value="TreeGrafter"/>
</dbReference>
<name>G0U060_TRYVY</name>
<evidence type="ECO:0000256" key="2">
    <source>
        <dbReference type="SAM" id="SignalP"/>
    </source>
</evidence>
<dbReference type="PANTHER" id="PTHR11102:SF147">
    <property type="entry name" value="SEL1L ADAPTOR SUBUNIT OF ERAD E3 UBIQUITIN LIGASE"/>
    <property type="match status" value="1"/>
</dbReference>
<reference evidence="3" key="1">
    <citation type="journal article" date="2012" name="Proc. Natl. Acad. Sci. U.S.A.">
        <title>Antigenic diversity is generated by distinct evolutionary mechanisms in African trypanosome species.</title>
        <authorList>
            <person name="Jackson A.P."/>
            <person name="Berry A."/>
            <person name="Aslett M."/>
            <person name="Allison H.C."/>
            <person name="Burton P."/>
            <person name="Vavrova-Anderson J."/>
            <person name="Brown R."/>
            <person name="Browne H."/>
            <person name="Corton N."/>
            <person name="Hauser H."/>
            <person name="Gamble J."/>
            <person name="Gilderthorp R."/>
            <person name="Marcello L."/>
            <person name="McQuillan J."/>
            <person name="Otto T.D."/>
            <person name="Quail M.A."/>
            <person name="Sanders M.J."/>
            <person name="van Tonder A."/>
            <person name="Ginger M.L."/>
            <person name="Field M.C."/>
            <person name="Barry J.D."/>
            <person name="Hertz-Fowler C."/>
            <person name="Berriman M."/>
        </authorList>
    </citation>
    <scope>NUCLEOTIDE SEQUENCE</scope>
    <source>
        <strain evidence="3">Y486</strain>
    </source>
</reference>
<dbReference type="PANTHER" id="PTHR11102">
    <property type="entry name" value="SEL-1-LIKE PROTEIN"/>
    <property type="match status" value="1"/>
</dbReference>
<dbReference type="InterPro" id="IPR006597">
    <property type="entry name" value="Sel1-like"/>
</dbReference>
<dbReference type="Pfam" id="PF08238">
    <property type="entry name" value="Sel1"/>
    <property type="match status" value="8"/>
</dbReference>
<dbReference type="InterPro" id="IPR050767">
    <property type="entry name" value="Sel1_AlgK"/>
</dbReference>
<proteinExistence type="inferred from homology"/>
<dbReference type="Gene3D" id="1.25.40.10">
    <property type="entry name" value="Tetratricopeptide repeat domain"/>
    <property type="match status" value="3"/>
</dbReference>
<dbReference type="OMA" id="ENVYAMN"/>
<dbReference type="SMART" id="SM00671">
    <property type="entry name" value="SEL1"/>
    <property type="match status" value="8"/>
</dbReference>
<dbReference type="VEuPathDB" id="TriTrypDB:TvY486_0800650"/>
<gene>
    <name evidence="3" type="ORF">TVY486_0800650</name>
</gene>
<feature type="chain" id="PRO_5003409810" evidence="2">
    <location>
        <begin position="39"/>
        <end position="824"/>
    </location>
</feature>